<dbReference type="RefSeq" id="WP_145670355.1">
    <property type="nucleotide sequence ID" value="NZ_VIWO01000004.1"/>
</dbReference>
<dbReference type="Proteomes" id="UP000320811">
    <property type="component" value="Unassembled WGS sequence"/>
</dbReference>
<dbReference type="AlphaFoldDB" id="A0A561PQG2"/>
<dbReference type="Gene3D" id="2.20.110.10">
    <property type="entry name" value="Histone H3 K4-specific methyltransferase SET7/9 N-terminal domain"/>
    <property type="match status" value="1"/>
</dbReference>
<reference evidence="1 2" key="1">
    <citation type="submission" date="2019-06" db="EMBL/GenBank/DDBJ databases">
        <title>Sorghum-associated microbial communities from plants grown in Nebraska, USA.</title>
        <authorList>
            <person name="Schachtman D."/>
        </authorList>
    </citation>
    <scope>NUCLEOTIDE SEQUENCE [LARGE SCALE GENOMIC DNA]</scope>
    <source>
        <strain evidence="1 2">1209</strain>
    </source>
</reference>
<dbReference type="InterPro" id="IPR011652">
    <property type="entry name" value="MORN_2"/>
</dbReference>
<dbReference type="Pfam" id="PF07661">
    <property type="entry name" value="MORN_2"/>
    <property type="match status" value="1"/>
</dbReference>
<evidence type="ECO:0000313" key="1">
    <source>
        <dbReference type="EMBL" id="TWF40350.1"/>
    </source>
</evidence>
<comment type="caution">
    <text evidence="1">The sequence shown here is derived from an EMBL/GenBank/DDBJ whole genome shotgun (WGS) entry which is preliminary data.</text>
</comment>
<proteinExistence type="predicted"/>
<dbReference type="SUPFAM" id="SSF82185">
    <property type="entry name" value="Histone H3 K4-specific methyltransferase SET7/9 N-terminal domain"/>
    <property type="match status" value="1"/>
</dbReference>
<protein>
    <submittedName>
        <fullName evidence="1">MORN repeat protein</fullName>
    </submittedName>
</protein>
<dbReference type="OrthoDB" id="663961at2"/>
<organism evidence="1 2">
    <name type="scientific">Chitinophaga polysaccharea</name>
    <dbReference type="NCBI Taxonomy" id="1293035"/>
    <lineage>
        <taxon>Bacteria</taxon>
        <taxon>Pseudomonadati</taxon>
        <taxon>Bacteroidota</taxon>
        <taxon>Chitinophagia</taxon>
        <taxon>Chitinophagales</taxon>
        <taxon>Chitinophagaceae</taxon>
        <taxon>Chitinophaga</taxon>
    </lineage>
</organism>
<gene>
    <name evidence="1" type="ORF">FHW36_10432</name>
</gene>
<sequence>MKFIAYQFLAYCFTITLLTGCSNNKKTLIERIPANGQYFLLKKIFNEKDVLIEEIRLNEDSVPDGMYKEYFLNGKIKSKGFYRDGIKDSVWTYYSDSGSIKEERNWFGGKNFGEQKIYFDDGRIEKYSFNNLNGEPIFSATYNAVGKIIGWEGTPIYTAFNADRLKVNQSFELYCFIGIPPGSDFKAKVEERELGTSNILFQKRYDLENIINLYFSKKIGIEQVCSNNGKYIWSIYVEHSYAGIVKSDTIRLNLSVE</sequence>
<evidence type="ECO:0000313" key="2">
    <source>
        <dbReference type="Proteomes" id="UP000320811"/>
    </source>
</evidence>
<name>A0A561PQG2_9BACT</name>
<dbReference type="EMBL" id="VIWO01000004">
    <property type="protein sequence ID" value="TWF40350.1"/>
    <property type="molecule type" value="Genomic_DNA"/>
</dbReference>
<accession>A0A561PQG2</accession>
<keyword evidence="2" id="KW-1185">Reference proteome</keyword>
<dbReference type="PROSITE" id="PS51257">
    <property type="entry name" value="PROKAR_LIPOPROTEIN"/>
    <property type="match status" value="1"/>
</dbReference>